<organism evidence="5 6">
    <name type="scientific">Pelagicoccus enzymogenes</name>
    <dbReference type="NCBI Taxonomy" id="2773457"/>
    <lineage>
        <taxon>Bacteria</taxon>
        <taxon>Pseudomonadati</taxon>
        <taxon>Verrucomicrobiota</taxon>
        <taxon>Opitutia</taxon>
        <taxon>Puniceicoccales</taxon>
        <taxon>Pelagicoccaceae</taxon>
        <taxon>Pelagicoccus</taxon>
    </lineage>
</organism>
<feature type="chain" id="PRO_5037941751" evidence="3">
    <location>
        <begin position="22"/>
        <end position="460"/>
    </location>
</feature>
<dbReference type="GO" id="GO:0004065">
    <property type="term" value="F:arylsulfatase activity"/>
    <property type="evidence" value="ECO:0007669"/>
    <property type="project" value="TreeGrafter"/>
</dbReference>
<evidence type="ECO:0000256" key="1">
    <source>
        <dbReference type="ARBA" id="ARBA00008779"/>
    </source>
</evidence>
<evidence type="ECO:0000259" key="4">
    <source>
        <dbReference type="Pfam" id="PF00884"/>
    </source>
</evidence>
<accession>A0A927F5C7</accession>
<comment type="similarity">
    <text evidence="1">Belongs to the sulfatase family.</text>
</comment>
<gene>
    <name evidence="5" type="ORF">IEN85_00420</name>
</gene>
<sequence>MPPKYLLLALLPLLFASCSPSKTPSAPPNIVIIFLDDAGWADFQPFGKELAYPTPHVDQLAREGRTFTQFYVPQAVCSASRAALLSGSYPERVKVFGAHAPRERGLEPSFPILPEVLGRHGYATALFGKWHLGDHEDTRPHARGFQETAGLMYSNDMWSLHPSNPEFWGKYPLQYWENGEVTDPEITPEDQKQLTKGYTERAVSFIQRHADQPFFLYVPHSMPHTPLYASDSFEGKSGAGLYGDVIMELDWSVGQINQALKDNDLEENTIVIFTSDNGPWLTFGEHAGKTPFREGKRTSFDGGTRSALVVKFPGQIPANSQSAQTFCSIDLLPTLCQRIGIDTAKMEIDGKDQWPILSGDGKAGNGHDYYAFTTVKRLEAIMSGDGRWKLHLPHGYHTVVEPGVDGQFGKSENRQIELSLFDLKNDPFETKNIIAEHPEIAKRLQAYANAHRAHFFEAQP</sequence>
<feature type="domain" description="Sulfatase N-terminal" evidence="4">
    <location>
        <begin position="28"/>
        <end position="340"/>
    </location>
</feature>
<dbReference type="SUPFAM" id="SSF53649">
    <property type="entry name" value="Alkaline phosphatase-like"/>
    <property type="match status" value="1"/>
</dbReference>
<reference evidence="5" key="1">
    <citation type="submission" date="2020-09" db="EMBL/GenBank/DDBJ databases">
        <title>Pelagicoccus enzymogenes sp. nov. with an EPS production, isolated from marine sediment.</title>
        <authorList>
            <person name="Feng X."/>
        </authorList>
    </citation>
    <scope>NUCLEOTIDE SEQUENCE</scope>
    <source>
        <strain evidence="5">NFK12</strain>
    </source>
</reference>
<protein>
    <submittedName>
        <fullName evidence="5">Sulfatase</fullName>
    </submittedName>
</protein>
<evidence type="ECO:0000313" key="6">
    <source>
        <dbReference type="Proteomes" id="UP000622317"/>
    </source>
</evidence>
<dbReference type="RefSeq" id="WP_191615086.1">
    <property type="nucleotide sequence ID" value="NZ_JACYFG010000002.1"/>
</dbReference>
<dbReference type="Proteomes" id="UP000622317">
    <property type="component" value="Unassembled WGS sequence"/>
</dbReference>
<dbReference type="PANTHER" id="PTHR42693:SF53">
    <property type="entry name" value="ENDO-4-O-SULFATASE"/>
    <property type="match status" value="1"/>
</dbReference>
<dbReference type="Gene3D" id="3.30.1120.10">
    <property type="match status" value="1"/>
</dbReference>
<dbReference type="InterPro" id="IPR017850">
    <property type="entry name" value="Alkaline_phosphatase_core_sf"/>
</dbReference>
<name>A0A927F5C7_9BACT</name>
<feature type="signal peptide" evidence="3">
    <location>
        <begin position="1"/>
        <end position="21"/>
    </location>
</feature>
<comment type="caution">
    <text evidence="5">The sequence shown here is derived from an EMBL/GenBank/DDBJ whole genome shotgun (WGS) entry which is preliminary data.</text>
</comment>
<dbReference type="CDD" id="cd16026">
    <property type="entry name" value="GALNS_like"/>
    <property type="match status" value="1"/>
</dbReference>
<evidence type="ECO:0000256" key="3">
    <source>
        <dbReference type="SAM" id="SignalP"/>
    </source>
</evidence>
<dbReference type="PROSITE" id="PS51257">
    <property type="entry name" value="PROKAR_LIPOPROTEIN"/>
    <property type="match status" value="1"/>
</dbReference>
<keyword evidence="2" id="KW-0378">Hydrolase</keyword>
<keyword evidence="6" id="KW-1185">Reference proteome</keyword>
<dbReference type="InterPro" id="IPR000917">
    <property type="entry name" value="Sulfatase_N"/>
</dbReference>
<dbReference type="InterPro" id="IPR050738">
    <property type="entry name" value="Sulfatase"/>
</dbReference>
<evidence type="ECO:0000256" key="2">
    <source>
        <dbReference type="ARBA" id="ARBA00022801"/>
    </source>
</evidence>
<dbReference type="Pfam" id="PF00884">
    <property type="entry name" value="Sulfatase"/>
    <property type="match status" value="1"/>
</dbReference>
<proteinExistence type="inferred from homology"/>
<evidence type="ECO:0000313" key="5">
    <source>
        <dbReference type="EMBL" id="MBD5777956.1"/>
    </source>
</evidence>
<keyword evidence="3" id="KW-0732">Signal</keyword>
<dbReference type="AlphaFoldDB" id="A0A927F5C7"/>
<dbReference type="PANTHER" id="PTHR42693">
    <property type="entry name" value="ARYLSULFATASE FAMILY MEMBER"/>
    <property type="match status" value="1"/>
</dbReference>
<dbReference type="EMBL" id="JACYFG010000002">
    <property type="protein sequence ID" value="MBD5777956.1"/>
    <property type="molecule type" value="Genomic_DNA"/>
</dbReference>
<dbReference type="Gene3D" id="3.40.720.10">
    <property type="entry name" value="Alkaline Phosphatase, subunit A"/>
    <property type="match status" value="1"/>
</dbReference>